<protein>
    <recommendedName>
        <fullName evidence="11">CRISPR-associated endonuclease Cas1</fullName>
    </recommendedName>
</protein>
<keyword evidence="5" id="KW-0460">Magnesium</keyword>
<evidence type="ECO:0000256" key="1">
    <source>
        <dbReference type="ARBA" id="ARBA00022722"/>
    </source>
</evidence>
<dbReference type="EMBL" id="CAII01000885">
    <property type="protein sequence ID" value="CCI00524.1"/>
    <property type="molecule type" value="Genomic_DNA"/>
</dbReference>
<keyword evidence="4" id="KW-0378">Hydrolase</keyword>
<dbReference type="PANTHER" id="PTHR34353:SF2">
    <property type="entry name" value="CRISPR-ASSOCIATED ENDONUCLEASE CAS1 1"/>
    <property type="match status" value="1"/>
</dbReference>
<evidence type="ECO:0000256" key="2">
    <source>
        <dbReference type="ARBA" id="ARBA00022723"/>
    </source>
</evidence>
<feature type="compositionally biased region" description="Polar residues" evidence="8">
    <location>
        <begin position="1"/>
        <end position="21"/>
    </location>
</feature>
<feature type="region of interest" description="Disordered" evidence="8">
    <location>
        <begin position="1"/>
        <end position="24"/>
    </location>
</feature>
<dbReference type="GO" id="GO:0046872">
    <property type="term" value="F:metal ion binding"/>
    <property type="evidence" value="ECO:0007669"/>
    <property type="project" value="UniProtKB-KW"/>
</dbReference>
<dbReference type="PANTHER" id="PTHR34353">
    <property type="entry name" value="CRISPR-ASSOCIATED ENDONUCLEASE CAS1 1"/>
    <property type="match status" value="1"/>
</dbReference>
<organism evidence="9 10">
    <name type="scientific">Microcystis aeruginosa PCC 9717</name>
    <dbReference type="NCBI Taxonomy" id="1160286"/>
    <lineage>
        <taxon>Bacteria</taxon>
        <taxon>Bacillati</taxon>
        <taxon>Cyanobacteriota</taxon>
        <taxon>Cyanophyceae</taxon>
        <taxon>Oscillatoriophycideae</taxon>
        <taxon>Chroococcales</taxon>
        <taxon>Microcystaceae</taxon>
        <taxon>Microcystis</taxon>
    </lineage>
</organism>
<keyword evidence="2" id="KW-0479">Metal-binding</keyword>
<proteinExistence type="predicted"/>
<dbReference type="GO" id="GO:0003676">
    <property type="term" value="F:nucleic acid binding"/>
    <property type="evidence" value="ECO:0007669"/>
    <property type="project" value="InterPro"/>
</dbReference>
<dbReference type="GO" id="GO:0004519">
    <property type="term" value="F:endonuclease activity"/>
    <property type="evidence" value="ECO:0007669"/>
    <property type="project" value="UniProtKB-KW"/>
</dbReference>
<dbReference type="InterPro" id="IPR002729">
    <property type="entry name" value="CRISPR-assoc_Cas1"/>
</dbReference>
<evidence type="ECO:0000256" key="4">
    <source>
        <dbReference type="ARBA" id="ARBA00022801"/>
    </source>
</evidence>
<comment type="caution">
    <text evidence="9">The sequence shown here is derived from an EMBL/GenBank/DDBJ whole genome shotgun (WGS) entry which is preliminary data.</text>
</comment>
<dbReference type="GO" id="GO:0016787">
    <property type="term" value="F:hydrolase activity"/>
    <property type="evidence" value="ECO:0007669"/>
    <property type="project" value="UniProtKB-KW"/>
</dbReference>
<dbReference type="HOGENOM" id="CLU_1893793_0_0_3"/>
<gene>
    <name evidence="9" type="ORF">MICAB_920003</name>
</gene>
<dbReference type="GO" id="GO:0043571">
    <property type="term" value="P:maintenance of CRISPR repeat elements"/>
    <property type="evidence" value="ECO:0007669"/>
    <property type="project" value="InterPro"/>
</dbReference>
<keyword evidence="6" id="KW-0051">Antiviral defense</keyword>
<keyword evidence="3" id="KW-0255">Endonuclease</keyword>
<accession>I4FXW3</accession>
<dbReference type="Pfam" id="PF01867">
    <property type="entry name" value="Cas_Cas1"/>
    <property type="match status" value="1"/>
</dbReference>
<dbReference type="InterPro" id="IPR050646">
    <property type="entry name" value="Cas1"/>
</dbReference>
<dbReference type="Proteomes" id="UP000003172">
    <property type="component" value="Unassembled WGS sequence"/>
</dbReference>
<comment type="subunit">
    <text evidence="7">Homodimer, forms a heterotetramer with a Cas2 homodimer.</text>
</comment>
<dbReference type="AlphaFoldDB" id="I4FXW3"/>
<reference evidence="9 10" key="1">
    <citation type="submission" date="2012-04" db="EMBL/GenBank/DDBJ databases">
        <authorList>
            <person name="Genoscope - CEA"/>
        </authorList>
    </citation>
    <scope>NUCLEOTIDE SEQUENCE [LARGE SCALE GENOMIC DNA]</scope>
    <source>
        <strain evidence="9 10">9717</strain>
    </source>
</reference>
<dbReference type="GO" id="GO:0051607">
    <property type="term" value="P:defense response to virus"/>
    <property type="evidence" value="ECO:0007669"/>
    <property type="project" value="UniProtKB-KW"/>
</dbReference>
<sequence>MSSVEIKTLTNTSNPKQQQIQVAPRPQKNVWNQTMATLYLLEQGTILLKEQFRFLIHVPDKDKIEVPIRDVERILLFGNINLSTPAIATCLESRITVLFLSLSGRYKGHLWSKEASNLNVELLQFQHRMITNFN</sequence>
<evidence type="ECO:0000256" key="7">
    <source>
        <dbReference type="ARBA" id="ARBA00038592"/>
    </source>
</evidence>
<evidence type="ECO:0000256" key="5">
    <source>
        <dbReference type="ARBA" id="ARBA00022842"/>
    </source>
</evidence>
<evidence type="ECO:0000313" key="10">
    <source>
        <dbReference type="Proteomes" id="UP000003172"/>
    </source>
</evidence>
<dbReference type="InterPro" id="IPR042211">
    <property type="entry name" value="CRISPR-assoc_Cas1_N"/>
</dbReference>
<evidence type="ECO:0000256" key="6">
    <source>
        <dbReference type="ARBA" id="ARBA00023118"/>
    </source>
</evidence>
<evidence type="ECO:0008006" key="11">
    <source>
        <dbReference type="Google" id="ProtNLM"/>
    </source>
</evidence>
<evidence type="ECO:0000256" key="8">
    <source>
        <dbReference type="SAM" id="MobiDB-lite"/>
    </source>
</evidence>
<evidence type="ECO:0000256" key="3">
    <source>
        <dbReference type="ARBA" id="ARBA00022759"/>
    </source>
</evidence>
<dbReference type="Gene3D" id="3.100.10.20">
    <property type="entry name" value="CRISPR-associated endonuclease Cas1, N-terminal domain"/>
    <property type="match status" value="1"/>
</dbReference>
<keyword evidence="1" id="KW-0540">Nuclease</keyword>
<name>I4FXW3_MICAE</name>
<evidence type="ECO:0000313" key="9">
    <source>
        <dbReference type="EMBL" id="CCI00524.1"/>
    </source>
</evidence>